<accession>A0A1K9YUX3</accession>
<protein>
    <submittedName>
        <fullName evidence="1">Uncharacterized protein</fullName>
    </submittedName>
</protein>
<gene>
    <name evidence="1" type="ORF">NVI5450_4831</name>
</gene>
<dbReference type="AlphaFoldDB" id="A0A1K9YUX3"/>
<sequence length="204" mass="22895">MQCRGEDSRKRIVDKYNLNTVAHVQLLAGQDKLSCTNITLTDTYYCFSYEAKEEKDSGSFFCGSYAANHFLELTGLDPLPLFNPLVAQNSGRSGGHGGNPQQGRQAWDDTAKQLYNAINLLVVSWDIAPGGVIAKIKDKVSSNYHRAPYDSEIKAINTIISKDPRGRNLQEMIDELRNRNNIRIFNFDLLNTVLESKDIQSNYG</sequence>
<evidence type="ECO:0000313" key="2">
    <source>
        <dbReference type="Proteomes" id="UP000183794"/>
    </source>
</evidence>
<proteinExistence type="predicted"/>
<dbReference type="Proteomes" id="UP000183794">
    <property type="component" value="Unassembled WGS sequence"/>
</dbReference>
<name>A0A1K9YUX3_9GAMM</name>
<dbReference type="OrthoDB" id="2051438at2"/>
<dbReference type="EMBL" id="FPLD01000157">
    <property type="protein sequence ID" value="SGZ20038.1"/>
    <property type="molecule type" value="Genomic_DNA"/>
</dbReference>
<organism evidence="1 2">
    <name type="scientific">Moritella viscosa</name>
    <dbReference type="NCBI Taxonomy" id="80854"/>
    <lineage>
        <taxon>Bacteria</taxon>
        <taxon>Pseudomonadati</taxon>
        <taxon>Pseudomonadota</taxon>
        <taxon>Gammaproteobacteria</taxon>
        <taxon>Alteromonadales</taxon>
        <taxon>Moritellaceae</taxon>
        <taxon>Moritella</taxon>
    </lineage>
</organism>
<reference evidence="1 2" key="1">
    <citation type="submission" date="2016-11" db="EMBL/GenBank/DDBJ databases">
        <authorList>
            <person name="Jaros S."/>
            <person name="Januszkiewicz K."/>
            <person name="Wedrychowicz H."/>
        </authorList>
    </citation>
    <scope>NUCLEOTIDE SEQUENCE [LARGE SCALE GENOMIC DNA]</scope>
    <source>
        <strain evidence="1">NVI 5450</strain>
    </source>
</reference>
<evidence type="ECO:0000313" key="1">
    <source>
        <dbReference type="EMBL" id="SGZ20038.1"/>
    </source>
</evidence>
<dbReference type="RefSeq" id="WP_075476185.1">
    <property type="nucleotide sequence ID" value="NZ_FPLD01000157.1"/>
</dbReference>